<sequence length="238" mass="25858">MVTSSSSHDCDSVSWKSKEPAEEGRALPLARLQALREQAFETPTPSTGLGTDQAFGETALKECAISPNHDPASGKTHSKITAFTRKTVLQERSSQPGGAGLCPPSFWGSTPTNAAQNHTGFGVTTPCYGIVMLQSHVDLFLSERILLLQLQIVHKLDMHTLHAVVQTIHVPIFDQISKAYDSESERKGRKNGKTLITSTSKTWRRKRHGRICGAISKDGNSYTNVGGLLQAPPSFGYD</sequence>
<dbReference type="EMBL" id="JAKZEL010000018">
    <property type="protein sequence ID" value="KAI4535199.1"/>
    <property type="molecule type" value="Genomic_DNA"/>
</dbReference>
<comment type="caution">
    <text evidence="2">The sequence shown here is derived from an EMBL/GenBank/DDBJ whole genome shotgun (WGS) entry which is preliminary data.</text>
</comment>
<evidence type="ECO:0000256" key="1">
    <source>
        <dbReference type="SAM" id="MobiDB-lite"/>
    </source>
</evidence>
<feature type="compositionally biased region" description="Basic and acidic residues" evidence="1">
    <location>
        <begin position="8"/>
        <end position="24"/>
    </location>
</feature>
<evidence type="ECO:0000313" key="2">
    <source>
        <dbReference type="EMBL" id="KAI4535199.1"/>
    </source>
</evidence>
<dbReference type="Proteomes" id="UP001214576">
    <property type="component" value="Unassembled WGS sequence"/>
</dbReference>
<protein>
    <submittedName>
        <fullName evidence="2">Uncharacterized protein</fullName>
    </submittedName>
</protein>
<dbReference type="AlphaFoldDB" id="A0AAD4TZC7"/>
<feature type="region of interest" description="Disordered" evidence="1">
    <location>
        <begin position="1"/>
        <end position="24"/>
    </location>
</feature>
<keyword evidence="3" id="KW-1185">Reference proteome</keyword>
<accession>A0AAD4TZC7</accession>
<reference evidence="2" key="1">
    <citation type="submission" date="2022-03" db="EMBL/GenBank/DDBJ databases">
        <title>Genomic analyses of argali, domestic sheep and their hybrids provide insights into chromosomal evolution, heterosis and genetic basis of agronomic traits.</title>
        <authorList>
            <person name="Li M."/>
        </authorList>
    </citation>
    <scope>NUCLEOTIDE SEQUENCE</scope>
    <source>
        <strain evidence="2">CAU-MHL-2022a</strain>
        <tissue evidence="2">Skin</tissue>
    </source>
</reference>
<name>A0AAD4TZC7_OVIAM</name>
<organism evidence="2 3">
    <name type="scientific">Ovis ammon polii</name>
    <dbReference type="NCBI Taxonomy" id="230172"/>
    <lineage>
        <taxon>Eukaryota</taxon>
        <taxon>Metazoa</taxon>
        <taxon>Chordata</taxon>
        <taxon>Craniata</taxon>
        <taxon>Vertebrata</taxon>
        <taxon>Euteleostomi</taxon>
        <taxon>Mammalia</taxon>
        <taxon>Eutheria</taxon>
        <taxon>Laurasiatheria</taxon>
        <taxon>Artiodactyla</taxon>
        <taxon>Ruminantia</taxon>
        <taxon>Pecora</taxon>
        <taxon>Bovidae</taxon>
        <taxon>Caprinae</taxon>
        <taxon>Ovis</taxon>
    </lineage>
</organism>
<evidence type="ECO:0000313" key="3">
    <source>
        <dbReference type="Proteomes" id="UP001214576"/>
    </source>
</evidence>
<gene>
    <name evidence="2" type="ORF">MG293_014425</name>
</gene>
<proteinExistence type="predicted"/>